<dbReference type="PROSITE" id="PS51257">
    <property type="entry name" value="PROKAR_LIPOPROTEIN"/>
    <property type="match status" value="1"/>
</dbReference>
<dbReference type="PANTHER" id="PTHR37957:SF1">
    <property type="entry name" value="PHYTASE-LIKE DOMAIN-CONTAINING PROTEIN"/>
    <property type="match status" value="1"/>
</dbReference>
<evidence type="ECO:0000259" key="2">
    <source>
        <dbReference type="Pfam" id="PF13449"/>
    </source>
</evidence>
<evidence type="ECO:0000313" key="4">
    <source>
        <dbReference type="Proteomes" id="UP001143543"/>
    </source>
</evidence>
<dbReference type="InterPro" id="IPR027372">
    <property type="entry name" value="Phytase-like_dom"/>
</dbReference>
<evidence type="ECO:0000256" key="1">
    <source>
        <dbReference type="SAM" id="SignalP"/>
    </source>
</evidence>
<dbReference type="EMBL" id="BRVO01000002">
    <property type="protein sequence ID" value="GLB50024.1"/>
    <property type="molecule type" value="Genomic_DNA"/>
</dbReference>
<dbReference type="Proteomes" id="UP001143543">
    <property type="component" value="Unassembled WGS sequence"/>
</dbReference>
<gene>
    <name evidence="3" type="ORF">Y10_23920</name>
</gene>
<dbReference type="Pfam" id="PF13449">
    <property type="entry name" value="Phytase-like"/>
    <property type="match status" value="1"/>
</dbReference>
<proteinExistence type="predicted"/>
<keyword evidence="4" id="KW-1185">Reference proteome</keyword>
<feature type="signal peptide" evidence="1">
    <location>
        <begin position="1"/>
        <end position="20"/>
    </location>
</feature>
<name>A0ABQ5MKU4_9FLAO</name>
<keyword evidence="1" id="KW-0732">Signal</keyword>
<dbReference type="RefSeq" id="WP_281765640.1">
    <property type="nucleotide sequence ID" value="NZ_BRVO01000002.1"/>
</dbReference>
<protein>
    <recommendedName>
        <fullName evidence="2">Phytase-like domain-containing protein</fullName>
    </recommendedName>
</protein>
<sequence length="365" mass="41404">MKKILKYTLPLLLVTSCATTNSIKNDAVTITFLDEYVIPKDLKVDNTLVGGLSGIDYKNNQYYFIVDTQKDARYYIADITIKNNKIDTVSFKKTVFIDKETPFIKKHTLDPEAIRYIKSTNEVVITSEGSIKNGKDPSIFTLDSLGNFKNNYAIPQYFSATGKQHPRQNGVFEGLAESYNQKGIWVAMELPLQKDGAKPKLYPTKSYTRITHYNQQTKQPTKQFAYKLDGISKIPWLYFAVNGVTELLEYKKDHFLVLERAFSAGHGSYSNTVKIFEVDASKASNTLDIQKLRGTKFTPATKKLVFDFKDIKEQLTDEIIDNIEGMCFGPVLPNGKQSLLLISDNNFNSFANQLTQVILMEIDIK</sequence>
<reference evidence="3" key="1">
    <citation type="submission" date="2022-07" db="EMBL/GenBank/DDBJ databases">
        <title>Taxonomy of Novel Oxalotrophic and Methylotrophic Bacteria.</title>
        <authorList>
            <person name="Sahin N."/>
            <person name="Tani A."/>
        </authorList>
    </citation>
    <scope>NUCLEOTIDE SEQUENCE</scope>
    <source>
        <strain evidence="3">Y10</strain>
    </source>
</reference>
<feature type="chain" id="PRO_5045119528" description="Phytase-like domain-containing protein" evidence="1">
    <location>
        <begin position="21"/>
        <end position="365"/>
    </location>
</feature>
<evidence type="ECO:0000313" key="3">
    <source>
        <dbReference type="EMBL" id="GLB50024.1"/>
    </source>
</evidence>
<organism evidence="3 4">
    <name type="scientific">Neptunitalea lumnitzerae</name>
    <dbReference type="NCBI Taxonomy" id="2965509"/>
    <lineage>
        <taxon>Bacteria</taxon>
        <taxon>Pseudomonadati</taxon>
        <taxon>Bacteroidota</taxon>
        <taxon>Flavobacteriia</taxon>
        <taxon>Flavobacteriales</taxon>
        <taxon>Flavobacteriaceae</taxon>
        <taxon>Neptunitalea</taxon>
    </lineage>
</organism>
<comment type="caution">
    <text evidence="3">The sequence shown here is derived from an EMBL/GenBank/DDBJ whole genome shotgun (WGS) entry which is preliminary data.</text>
</comment>
<feature type="domain" description="Phytase-like" evidence="2">
    <location>
        <begin position="48"/>
        <end position="347"/>
    </location>
</feature>
<dbReference type="PANTHER" id="PTHR37957">
    <property type="entry name" value="BLR7070 PROTEIN"/>
    <property type="match status" value="1"/>
</dbReference>
<accession>A0ABQ5MKU4</accession>